<dbReference type="Proteomes" id="UP000237271">
    <property type="component" value="Unassembled WGS sequence"/>
</dbReference>
<dbReference type="SUPFAM" id="SSF56672">
    <property type="entry name" value="DNA/RNA polymerases"/>
    <property type="match status" value="1"/>
</dbReference>
<keyword evidence="1" id="KW-0695">RNA-directed DNA polymerase</keyword>
<accession>A0A2P4YA56</accession>
<protein>
    <submittedName>
        <fullName evidence="1">Reverse transcriptase</fullName>
    </submittedName>
</protein>
<dbReference type="EMBL" id="NCKW01004839">
    <property type="protein sequence ID" value="POM74559.1"/>
    <property type="molecule type" value="Genomic_DNA"/>
</dbReference>
<organism evidence="1 2">
    <name type="scientific">Phytophthora palmivora</name>
    <dbReference type="NCBI Taxonomy" id="4796"/>
    <lineage>
        <taxon>Eukaryota</taxon>
        <taxon>Sar</taxon>
        <taxon>Stramenopiles</taxon>
        <taxon>Oomycota</taxon>
        <taxon>Peronosporomycetes</taxon>
        <taxon>Peronosporales</taxon>
        <taxon>Peronosporaceae</taxon>
        <taxon>Phytophthora</taxon>
    </lineage>
</organism>
<dbReference type="PANTHER" id="PTHR33064:SF37">
    <property type="entry name" value="RIBONUCLEASE H"/>
    <property type="match status" value="1"/>
</dbReference>
<evidence type="ECO:0000313" key="2">
    <source>
        <dbReference type="Proteomes" id="UP000237271"/>
    </source>
</evidence>
<dbReference type="InterPro" id="IPR051320">
    <property type="entry name" value="Viral_Replic_Matur_Polypro"/>
</dbReference>
<gene>
    <name evidence="1" type="ORF">PHPALM_8472</name>
</gene>
<proteinExistence type="predicted"/>
<reference evidence="1 2" key="1">
    <citation type="journal article" date="2017" name="Genome Biol. Evol.">
        <title>Phytophthora megakarya and P. palmivora, closely related causal agents of cacao black pod rot, underwent increases in genome sizes and gene numbers by different mechanisms.</title>
        <authorList>
            <person name="Ali S.S."/>
            <person name="Shao J."/>
            <person name="Lary D.J."/>
            <person name="Kronmiller B."/>
            <person name="Shen D."/>
            <person name="Strem M.D."/>
            <person name="Amoako-Attah I."/>
            <person name="Akrofi A.Y."/>
            <person name="Begoude B.A."/>
            <person name="Ten Hoopen G.M."/>
            <person name="Coulibaly K."/>
            <person name="Kebe B.I."/>
            <person name="Melnick R.L."/>
            <person name="Guiltinan M.J."/>
            <person name="Tyler B.M."/>
            <person name="Meinhardt L.W."/>
            <person name="Bailey B.A."/>
        </authorList>
    </citation>
    <scope>NUCLEOTIDE SEQUENCE [LARGE SCALE GENOMIC DNA]</scope>
    <source>
        <strain evidence="2">sbr112.9</strain>
    </source>
</reference>
<keyword evidence="1" id="KW-0808">Transferase</keyword>
<dbReference type="PANTHER" id="PTHR33064">
    <property type="entry name" value="POL PROTEIN"/>
    <property type="match status" value="1"/>
</dbReference>
<keyword evidence="1" id="KW-0548">Nucleotidyltransferase</keyword>
<dbReference type="OrthoDB" id="141014at2759"/>
<sequence length="166" mass="18631">MPFGLENAPLVYQAMLDNCLWGFVRLSPEEEAEVDADVLEFLQLKPQDSENQSSEKQALKSEMSALTSQMTVFQRNIPVPTYMGPVLGRTNSGSYRSRTSPTKSEGLRATPKIVKGVEDLPFPSTLKGVQSFMGSLNYYNKFIEDFTLYELTDEQIRSGRDLTCAK</sequence>
<dbReference type="Gene3D" id="3.30.70.270">
    <property type="match status" value="1"/>
</dbReference>
<dbReference type="GO" id="GO:0003964">
    <property type="term" value="F:RNA-directed DNA polymerase activity"/>
    <property type="evidence" value="ECO:0007669"/>
    <property type="project" value="UniProtKB-KW"/>
</dbReference>
<name>A0A2P4YA56_9STRA</name>
<dbReference type="InterPro" id="IPR043502">
    <property type="entry name" value="DNA/RNA_pol_sf"/>
</dbReference>
<dbReference type="AlphaFoldDB" id="A0A2P4YA56"/>
<dbReference type="InterPro" id="IPR043128">
    <property type="entry name" value="Rev_trsase/Diguanyl_cyclase"/>
</dbReference>
<comment type="caution">
    <text evidence="1">The sequence shown here is derived from an EMBL/GenBank/DDBJ whole genome shotgun (WGS) entry which is preliminary data.</text>
</comment>
<evidence type="ECO:0000313" key="1">
    <source>
        <dbReference type="EMBL" id="POM74559.1"/>
    </source>
</evidence>
<keyword evidence="2" id="KW-1185">Reference proteome</keyword>